<keyword evidence="1" id="KW-0547">Nucleotide-binding</keyword>
<dbReference type="GO" id="GO:0005524">
    <property type="term" value="F:ATP binding"/>
    <property type="evidence" value="ECO:0007669"/>
    <property type="project" value="UniProtKB-KW"/>
</dbReference>
<protein>
    <recommendedName>
        <fullName evidence="5">Protein kinase domain-containing protein</fullName>
    </recommendedName>
</protein>
<dbReference type="EnsemblMetazoa" id="AMIN011567-RA">
    <property type="protein sequence ID" value="AMIN011567-PA"/>
    <property type="gene ID" value="AMIN011567"/>
</dbReference>
<dbReference type="InterPro" id="IPR011009">
    <property type="entry name" value="Kinase-like_dom_sf"/>
</dbReference>
<dbReference type="SUPFAM" id="SSF56112">
    <property type="entry name" value="Protein kinase-like (PK-like)"/>
    <property type="match status" value="1"/>
</dbReference>
<reference evidence="3" key="2">
    <citation type="submission" date="2020-05" db="UniProtKB">
        <authorList>
            <consortium name="EnsemblMetazoa"/>
        </authorList>
    </citation>
    <scope>IDENTIFICATION</scope>
    <source>
        <strain evidence="3">MINIMUS1</strain>
    </source>
</reference>
<dbReference type="Gene3D" id="1.10.510.10">
    <property type="entry name" value="Transferase(Phosphotransferase) domain 1"/>
    <property type="match status" value="1"/>
</dbReference>
<dbReference type="VEuPathDB" id="VectorBase:AMIN011567"/>
<dbReference type="PANTHER" id="PTHR24055">
    <property type="entry name" value="MITOGEN-ACTIVATED PROTEIN KINASE"/>
    <property type="match status" value="1"/>
</dbReference>
<name>A0A182WMD6_9DIPT</name>
<dbReference type="AlphaFoldDB" id="A0A182WMD6"/>
<accession>A0A182WMD6</accession>
<evidence type="ECO:0000313" key="3">
    <source>
        <dbReference type="EnsemblMetazoa" id="AMIN011567-PA"/>
    </source>
</evidence>
<sequence>TLCIGHPATTAFGFLPGNLELITELLGTPSLEDMRHACEGARSHMLRRAPKPRSLTALYTLSNHATHEAVHLLCQMLVFDPDKRISVIDALAHPYVDEGRLRYHSCMCKCCYTTSGGMRQYTGEFEPSATQPFDDLWERKLTSVQQVKEEMHKFIAEQLQTGRVPLCINPQSAAFKSFAR</sequence>
<keyword evidence="2" id="KW-0067">ATP-binding</keyword>
<proteinExistence type="predicted"/>
<reference evidence="4" key="1">
    <citation type="submission" date="2013-03" db="EMBL/GenBank/DDBJ databases">
        <title>The Genome Sequence of Anopheles minimus MINIMUS1.</title>
        <authorList>
            <consortium name="The Broad Institute Genomics Platform"/>
            <person name="Neafsey D.E."/>
            <person name="Walton C."/>
            <person name="Walker B."/>
            <person name="Young S.K."/>
            <person name="Zeng Q."/>
            <person name="Gargeya S."/>
            <person name="Fitzgerald M."/>
            <person name="Haas B."/>
            <person name="Abouelleil A."/>
            <person name="Allen A.W."/>
            <person name="Alvarado L."/>
            <person name="Arachchi H.M."/>
            <person name="Berlin A.M."/>
            <person name="Chapman S.B."/>
            <person name="Gainer-Dewar J."/>
            <person name="Goldberg J."/>
            <person name="Griggs A."/>
            <person name="Gujja S."/>
            <person name="Hansen M."/>
            <person name="Howarth C."/>
            <person name="Imamovic A."/>
            <person name="Ireland A."/>
            <person name="Larimer J."/>
            <person name="McCowan C."/>
            <person name="Murphy C."/>
            <person name="Pearson M."/>
            <person name="Poon T.W."/>
            <person name="Priest M."/>
            <person name="Roberts A."/>
            <person name="Saif S."/>
            <person name="Shea T."/>
            <person name="Sisk P."/>
            <person name="Sykes S."/>
            <person name="Wortman J."/>
            <person name="Nusbaum C."/>
            <person name="Birren B."/>
        </authorList>
    </citation>
    <scope>NUCLEOTIDE SEQUENCE [LARGE SCALE GENOMIC DNA]</scope>
    <source>
        <strain evidence="4">MINIMUS1</strain>
    </source>
</reference>
<evidence type="ECO:0000256" key="2">
    <source>
        <dbReference type="ARBA" id="ARBA00022840"/>
    </source>
</evidence>
<evidence type="ECO:0000313" key="4">
    <source>
        <dbReference type="Proteomes" id="UP000075920"/>
    </source>
</evidence>
<evidence type="ECO:0000256" key="1">
    <source>
        <dbReference type="ARBA" id="ARBA00022741"/>
    </source>
</evidence>
<keyword evidence="4" id="KW-1185">Reference proteome</keyword>
<dbReference type="InterPro" id="IPR050117">
    <property type="entry name" value="MAPK"/>
</dbReference>
<evidence type="ECO:0008006" key="5">
    <source>
        <dbReference type="Google" id="ProtNLM"/>
    </source>
</evidence>
<dbReference type="STRING" id="112268.A0A182WMD6"/>
<organism evidence="3 4">
    <name type="scientific">Anopheles minimus</name>
    <dbReference type="NCBI Taxonomy" id="112268"/>
    <lineage>
        <taxon>Eukaryota</taxon>
        <taxon>Metazoa</taxon>
        <taxon>Ecdysozoa</taxon>
        <taxon>Arthropoda</taxon>
        <taxon>Hexapoda</taxon>
        <taxon>Insecta</taxon>
        <taxon>Pterygota</taxon>
        <taxon>Neoptera</taxon>
        <taxon>Endopterygota</taxon>
        <taxon>Diptera</taxon>
        <taxon>Nematocera</taxon>
        <taxon>Culicoidea</taxon>
        <taxon>Culicidae</taxon>
        <taxon>Anophelinae</taxon>
        <taxon>Anopheles</taxon>
    </lineage>
</organism>
<dbReference type="Proteomes" id="UP000075920">
    <property type="component" value="Unassembled WGS sequence"/>
</dbReference>